<feature type="region of interest" description="Disordered" evidence="1">
    <location>
        <begin position="505"/>
        <end position="580"/>
    </location>
</feature>
<dbReference type="OrthoDB" id="5667at2759"/>
<protein>
    <submittedName>
        <fullName evidence="3">Uncharacterized protein</fullName>
    </submittedName>
</protein>
<feature type="transmembrane region" description="Helical" evidence="2">
    <location>
        <begin position="273"/>
        <end position="296"/>
    </location>
</feature>
<feature type="transmembrane region" description="Helical" evidence="2">
    <location>
        <begin position="62"/>
        <end position="81"/>
    </location>
</feature>
<keyword evidence="2" id="KW-0472">Membrane</keyword>
<feature type="compositionally biased region" description="Low complexity" evidence="1">
    <location>
        <begin position="204"/>
        <end position="220"/>
    </location>
</feature>
<dbReference type="SUPFAM" id="SSF103473">
    <property type="entry name" value="MFS general substrate transporter"/>
    <property type="match status" value="2"/>
</dbReference>
<dbReference type="InterPro" id="IPR036259">
    <property type="entry name" value="MFS_trans_sf"/>
</dbReference>
<feature type="transmembrane region" description="Helical" evidence="2">
    <location>
        <begin position="93"/>
        <end position="115"/>
    </location>
</feature>
<keyword evidence="2" id="KW-0812">Transmembrane</keyword>
<gene>
    <name evidence="3" type="ORF">BU14_0190s0020</name>
</gene>
<reference evidence="3 4" key="1">
    <citation type="submission" date="2017-03" db="EMBL/GenBank/DDBJ databases">
        <title>WGS assembly of Porphyra umbilicalis.</title>
        <authorList>
            <person name="Brawley S.H."/>
            <person name="Blouin N.A."/>
            <person name="Ficko-Blean E."/>
            <person name="Wheeler G.L."/>
            <person name="Lohr M."/>
            <person name="Goodson H.V."/>
            <person name="Jenkins J.W."/>
            <person name="Blaby-Haas C.E."/>
            <person name="Helliwell K.E."/>
            <person name="Chan C."/>
            <person name="Marriage T."/>
            <person name="Bhattacharya D."/>
            <person name="Klein A.S."/>
            <person name="Badis Y."/>
            <person name="Brodie J."/>
            <person name="Cao Y."/>
            <person name="Collen J."/>
            <person name="Dittami S.M."/>
            <person name="Gachon C.M."/>
            <person name="Green B.R."/>
            <person name="Karpowicz S."/>
            <person name="Kim J.W."/>
            <person name="Kudahl U."/>
            <person name="Lin S."/>
            <person name="Michel G."/>
            <person name="Mittag M."/>
            <person name="Olson B.J."/>
            <person name="Pangilinan J."/>
            <person name="Peng Y."/>
            <person name="Qiu H."/>
            <person name="Shu S."/>
            <person name="Singer J.T."/>
            <person name="Smith A.G."/>
            <person name="Sprecher B.N."/>
            <person name="Wagner V."/>
            <person name="Wang W."/>
            <person name="Wang Z.-Y."/>
            <person name="Yan J."/>
            <person name="Yarish C."/>
            <person name="Zoeuner-Riek S."/>
            <person name="Zhuang Y."/>
            <person name="Zou Y."/>
            <person name="Lindquist E.A."/>
            <person name="Grimwood J."/>
            <person name="Barry K."/>
            <person name="Rokhsar D.S."/>
            <person name="Schmutz J."/>
            <person name="Stiller J.W."/>
            <person name="Grossman A.R."/>
            <person name="Prochnik S.E."/>
        </authorList>
    </citation>
    <scope>NUCLEOTIDE SEQUENCE [LARGE SCALE GENOMIC DNA]</scope>
    <source>
        <strain evidence="3">4086291</strain>
    </source>
</reference>
<feature type="transmembrane region" description="Helical" evidence="2">
    <location>
        <begin position="302"/>
        <end position="323"/>
    </location>
</feature>
<sequence>MAMNCIQAGTFFMTPTTLLPVMAADLGLSVGQAMLPLAAGKLAYVALLVPGGVLVDAAGPRAGVLGGIAGLAAVTAVYAVAVRGLWAMGVAHVALATFSSVSGVPVYSLFIAGWFGGGGAWASPWALCWRGGGGGGGDGVGGDAERGGVPSPVAPASLGEEGTADAHDASPQLSPSVVGADGGMQLSPIAESAVAPSVDTVAPAATAADSDSGPATGGTAPTPPGGPVLFPTLPTDAATAAMAAAAAAGDAAAAATAAAAAASARRRTFLGFAASYALMQYTFGSLGENLLFFLTIDRGMPLSVASLYFSALNGCAFLAKLAGGHLGDRFNRFRIAGGASLLTAIGVSLLFASGSWAPVGAGDGVDGGGDALEGVRLPTLTASPWVVLAFTIVFGLGYGATFNCLYSLGPVVFGRRDLGRVQSALFGCGLLGNATGAVVSGALRTAYSTYDLPFLLAATACAANVLTFSATRRVCEAAAGERLRHADAAAAAAAAADAATAAAPSTARRADKGAKAVAPAGGDGGGGGGGGGGNGDGEAVAKPPPTAAEDTPLLGRGFLRHRPSSGVSPYGSGASTPAGDGAARAAALAHPGPAAAFAAALAATAGSPGGDGPAGRALLRASRSVSSSLTAAAAAAAAGGAPPSPGGASPAASWRVVGGRVRLSASRDSLLSTASSAARPPSGGGLFPAPLRRRAGGRTPVGESTDALAPARRAPHMNRSVSVDWLPPPGSRPWRAGGGGGGGTLATASTALGREGGGSAPSPPRSWRAAS</sequence>
<name>A0A1X6P758_PORUM</name>
<feature type="transmembrane region" description="Helical" evidence="2">
    <location>
        <begin position="335"/>
        <end position="357"/>
    </location>
</feature>
<dbReference type="AlphaFoldDB" id="A0A1X6P758"/>
<accession>A0A1X6P758</accession>
<feature type="transmembrane region" description="Helical" evidence="2">
    <location>
        <begin position="424"/>
        <end position="443"/>
    </location>
</feature>
<evidence type="ECO:0000313" key="3">
    <source>
        <dbReference type="EMBL" id="OSX76463.1"/>
    </source>
</evidence>
<dbReference type="EMBL" id="KV918866">
    <property type="protein sequence ID" value="OSX76463.1"/>
    <property type="molecule type" value="Genomic_DNA"/>
</dbReference>
<feature type="transmembrane region" description="Helical" evidence="2">
    <location>
        <begin position="385"/>
        <end position="412"/>
    </location>
</feature>
<feature type="compositionally biased region" description="Gly residues" evidence="1">
    <location>
        <begin position="521"/>
        <end position="536"/>
    </location>
</feature>
<feature type="region of interest" description="Disordered" evidence="1">
    <location>
        <begin position="671"/>
        <end position="771"/>
    </location>
</feature>
<evidence type="ECO:0000313" key="4">
    <source>
        <dbReference type="Proteomes" id="UP000218209"/>
    </source>
</evidence>
<keyword evidence="4" id="KW-1185">Reference proteome</keyword>
<organism evidence="3 4">
    <name type="scientific">Porphyra umbilicalis</name>
    <name type="common">Purple laver</name>
    <name type="synonym">Red alga</name>
    <dbReference type="NCBI Taxonomy" id="2786"/>
    <lineage>
        <taxon>Eukaryota</taxon>
        <taxon>Rhodophyta</taxon>
        <taxon>Bangiophyceae</taxon>
        <taxon>Bangiales</taxon>
        <taxon>Bangiaceae</taxon>
        <taxon>Porphyra</taxon>
    </lineage>
</organism>
<feature type="transmembrane region" description="Helical" evidence="2">
    <location>
        <begin position="33"/>
        <end position="55"/>
    </location>
</feature>
<evidence type="ECO:0000256" key="1">
    <source>
        <dbReference type="SAM" id="MobiDB-lite"/>
    </source>
</evidence>
<feature type="region of interest" description="Disordered" evidence="1">
    <location>
        <begin position="204"/>
        <end position="232"/>
    </location>
</feature>
<feature type="region of interest" description="Disordered" evidence="1">
    <location>
        <begin position="137"/>
        <end position="181"/>
    </location>
</feature>
<keyword evidence="2" id="KW-1133">Transmembrane helix</keyword>
<dbReference type="Gene3D" id="1.20.1250.20">
    <property type="entry name" value="MFS general substrate transporter like domains"/>
    <property type="match status" value="1"/>
</dbReference>
<dbReference type="Proteomes" id="UP000218209">
    <property type="component" value="Unassembled WGS sequence"/>
</dbReference>
<evidence type="ECO:0000256" key="2">
    <source>
        <dbReference type="SAM" id="Phobius"/>
    </source>
</evidence>
<proteinExistence type="predicted"/>